<dbReference type="Proteomes" id="UP001501302">
    <property type="component" value="Unassembled WGS sequence"/>
</dbReference>
<dbReference type="Pfam" id="PF00899">
    <property type="entry name" value="ThiF"/>
    <property type="match status" value="1"/>
</dbReference>
<keyword evidence="2" id="KW-0479">Metal-binding</keyword>
<dbReference type="RefSeq" id="WP_345193464.1">
    <property type="nucleotide sequence ID" value="NZ_BAABJJ010000044.1"/>
</dbReference>
<accession>A0ABP9GXI1</accession>
<keyword evidence="9" id="KW-1185">Reference proteome</keyword>
<name>A0ABP9GXI1_9FLAO</name>
<dbReference type="SUPFAM" id="SSF69572">
    <property type="entry name" value="Activating enzymes of the ubiquitin-like proteins"/>
    <property type="match status" value="1"/>
</dbReference>
<evidence type="ECO:0000256" key="2">
    <source>
        <dbReference type="ARBA" id="ARBA00022723"/>
    </source>
</evidence>
<evidence type="ECO:0000256" key="4">
    <source>
        <dbReference type="ARBA" id="ARBA00022833"/>
    </source>
</evidence>
<keyword evidence="5" id="KW-0482">Metalloprotease</keyword>
<feature type="domain" description="JAB" evidence="7">
    <location>
        <begin position="593"/>
        <end position="712"/>
    </location>
</feature>
<dbReference type="EMBL" id="BAABJJ010000044">
    <property type="protein sequence ID" value="GAA4954300.1"/>
    <property type="molecule type" value="Genomic_DNA"/>
</dbReference>
<evidence type="ECO:0000313" key="8">
    <source>
        <dbReference type="EMBL" id="GAA4954300.1"/>
    </source>
</evidence>
<evidence type="ECO:0000256" key="1">
    <source>
        <dbReference type="ARBA" id="ARBA00022670"/>
    </source>
</evidence>
<protein>
    <recommendedName>
        <fullName evidence="10">JAB domain-containing protein</fullName>
    </recommendedName>
</protein>
<evidence type="ECO:0000313" key="9">
    <source>
        <dbReference type="Proteomes" id="UP001501302"/>
    </source>
</evidence>
<dbReference type="InterPro" id="IPR000594">
    <property type="entry name" value="ThiF_NAD_FAD-bd"/>
</dbReference>
<dbReference type="Pfam" id="PF14464">
    <property type="entry name" value="Prok-JAB"/>
    <property type="match status" value="1"/>
</dbReference>
<keyword evidence="4" id="KW-0862">Zinc</keyword>
<feature type="domain" description="THIF-type NAD/FAD binding fold" evidence="6">
    <location>
        <begin position="342"/>
        <end position="456"/>
    </location>
</feature>
<sequence length="725" mass="82272">MKQDYTNPSTEKVKIEELKNEKSKQITSSIDAFGGTVKLFEVLQGSDNDEFLFLNFLPDIPNNPINDIRQEEAIVIITTENIQELPKVFALRDNFPIGLPHTNITKDKRPVSLCIFEDNFEELKHHWSGSYFLQSIKNWLELTARDELHQEDQPLEPFVIGSNGIIVDPNNNYIKQLPSGFYKTTNSSLGTPIHRLFIATPPLDNGVVHQRVDNLYTLSELFKSKDIDLLNLLKPKINELINSGLSHKINGDFWKGIVFLIVEIPVLRDTKNSEPTLAGFKINATISELSTIFGRTVVNLNNVFEIEQNLSESKLSSISIEILSPHLCLNKTLAKNYSGIDKKWSESKFSLIGLGALGSQFFMNLARSGFGQWNLIDKDILLPHNFIRHASTDIENQITVNKAEAISKQANSLLNDCNFSKPLLQNIYDVEKSTLLKSDVILDMSTSIGVERYLANEIKTVRKFSSFLNPMGNDLVMLTEDSESYYPLDLLEIQYYKELLADTSLSQHLAFEQDKKIRYARGCRDITSKIPQENLAIFSGIASKAFKKNLNNDNASIDIWKMDKSSSINHYTFLIDDWFEDKINGWTIFFNESTLNKISKFRIDKLPNETGGILIGAIDNFYKKVYVTNTILAPEDSIKKPTLFIRGIKGVSEKLEIIGNTTNENLKYLGEWHSHPKNCGLSMSGDDKVQFSELMNEAKLNGQPAIMSIFGDNKKHKTYFGNYEI</sequence>
<evidence type="ECO:0000256" key="5">
    <source>
        <dbReference type="ARBA" id="ARBA00023049"/>
    </source>
</evidence>
<reference evidence="9" key="1">
    <citation type="journal article" date="2019" name="Int. J. Syst. Evol. Microbiol.">
        <title>The Global Catalogue of Microorganisms (GCM) 10K type strain sequencing project: providing services to taxonomists for standard genome sequencing and annotation.</title>
        <authorList>
            <consortium name="The Broad Institute Genomics Platform"/>
            <consortium name="The Broad Institute Genome Sequencing Center for Infectious Disease"/>
            <person name="Wu L."/>
            <person name="Ma J."/>
        </authorList>
    </citation>
    <scope>NUCLEOTIDE SEQUENCE [LARGE SCALE GENOMIC DNA]</scope>
    <source>
        <strain evidence="9">JCM 18285</strain>
    </source>
</reference>
<evidence type="ECO:0008006" key="10">
    <source>
        <dbReference type="Google" id="ProtNLM"/>
    </source>
</evidence>
<keyword evidence="3" id="KW-0378">Hydrolase</keyword>
<comment type="caution">
    <text evidence="8">The sequence shown here is derived from an EMBL/GenBank/DDBJ whole genome shotgun (WGS) entry which is preliminary data.</text>
</comment>
<proteinExistence type="predicted"/>
<organism evidence="8 9">
    <name type="scientific">Algibacter agarivorans</name>
    <dbReference type="NCBI Taxonomy" id="1109741"/>
    <lineage>
        <taxon>Bacteria</taxon>
        <taxon>Pseudomonadati</taxon>
        <taxon>Bacteroidota</taxon>
        <taxon>Flavobacteriia</taxon>
        <taxon>Flavobacteriales</taxon>
        <taxon>Flavobacteriaceae</taxon>
        <taxon>Algibacter</taxon>
    </lineage>
</organism>
<dbReference type="InterPro" id="IPR035985">
    <property type="entry name" value="Ubiquitin-activating_enz"/>
</dbReference>
<gene>
    <name evidence="8" type="ORF">GCM10023314_29900</name>
</gene>
<dbReference type="InterPro" id="IPR028090">
    <property type="entry name" value="JAB_dom_prok"/>
</dbReference>
<dbReference type="Pfam" id="PF14457">
    <property type="entry name" value="Prok-E2_A"/>
    <property type="match status" value="1"/>
</dbReference>
<evidence type="ECO:0000256" key="3">
    <source>
        <dbReference type="ARBA" id="ARBA00022801"/>
    </source>
</evidence>
<keyword evidence="1" id="KW-0645">Protease</keyword>
<dbReference type="SUPFAM" id="SSF102712">
    <property type="entry name" value="JAB1/MPN domain"/>
    <property type="match status" value="1"/>
</dbReference>
<dbReference type="InterPro" id="IPR032865">
    <property type="entry name" value="Prok-E2_A"/>
</dbReference>
<evidence type="ECO:0000259" key="6">
    <source>
        <dbReference type="Pfam" id="PF00899"/>
    </source>
</evidence>
<evidence type="ECO:0000259" key="7">
    <source>
        <dbReference type="Pfam" id="PF14464"/>
    </source>
</evidence>
<dbReference type="Gene3D" id="3.40.140.10">
    <property type="entry name" value="Cytidine Deaminase, domain 2"/>
    <property type="match status" value="1"/>
</dbReference>
<dbReference type="Gene3D" id="3.40.50.720">
    <property type="entry name" value="NAD(P)-binding Rossmann-like Domain"/>
    <property type="match status" value="1"/>
</dbReference>